<dbReference type="Gene3D" id="2.130.10.10">
    <property type="entry name" value="YVTN repeat-like/Quinoprotein amine dehydrogenase"/>
    <property type="match status" value="1"/>
</dbReference>
<dbReference type="KEGG" id="dpl:KGM_205135"/>
<dbReference type="Proteomes" id="UP000007151">
    <property type="component" value="Unassembled WGS sequence"/>
</dbReference>
<dbReference type="InterPro" id="IPR015943">
    <property type="entry name" value="WD40/YVTN_repeat-like_dom_sf"/>
</dbReference>
<comment type="caution">
    <text evidence="1">The sequence shown here is derived from an EMBL/GenBank/DDBJ whole genome shotgun (WGS) entry which is preliminary data.</text>
</comment>
<reference evidence="1 2" key="1">
    <citation type="journal article" date="2011" name="Cell">
        <title>The monarch butterfly genome yields insights into long-distance migration.</title>
        <authorList>
            <person name="Zhan S."/>
            <person name="Merlin C."/>
            <person name="Boore J.L."/>
            <person name="Reppert S.M."/>
        </authorList>
    </citation>
    <scope>NUCLEOTIDE SEQUENCE [LARGE SCALE GENOMIC DNA]</scope>
    <source>
        <strain evidence="1">F-2</strain>
    </source>
</reference>
<dbReference type="AlphaFoldDB" id="A0A212EMS6"/>
<sequence length="274" mass="31484">MSVDAKLRIYVTDTPIQRIGSRLYKVDLLTDDFKDPKELAYDSSSRCLYFMYMDDELQNSGRAKINIITKQAMKIKGIERNKATAVDEETGDVYFGSDDGLYKYDPVENKATNIGLYNMNIFKLVIRSNDMYLIDANNHMLYKIYDQGTTAVKVGHLKTIVEFDVDYKRNIHLVTMCGVYCVFGGIEVIKNKDLSIVYHFISDEQKTFGVTEDGLYEIDCLNGTASRVANLNFFPRSITFGDYGDIFYTIDDKIIRLKPLNSYTVYNIHRNAHD</sequence>
<name>A0A212EMS6_DANPL</name>
<accession>A0A212EMS6</accession>
<protein>
    <submittedName>
        <fullName evidence="1">Ommochrome-binding protein</fullName>
    </submittedName>
</protein>
<dbReference type="EMBL" id="AGBW02013802">
    <property type="protein sequence ID" value="OWR42794.1"/>
    <property type="molecule type" value="Genomic_DNA"/>
</dbReference>
<proteinExistence type="predicted"/>
<dbReference type="SUPFAM" id="SSF63825">
    <property type="entry name" value="YWTD domain"/>
    <property type="match status" value="1"/>
</dbReference>
<evidence type="ECO:0000313" key="2">
    <source>
        <dbReference type="Proteomes" id="UP000007151"/>
    </source>
</evidence>
<keyword evidence="2" id="KW-1185">Reference proteome</keyword>
<organism evidence="1 2">
    <name type="scientific">Danaus plexippus plexippus</name>
    <dbReference type="NCBI Taxonomy" id="278856"/>
    <lineage>
        <taxon>Eukaryota</taxon>
        <taxon>Metazoa</taxon>
        <taxon>Ecdysozoa</taxon>
        <taxon>Arthropoda</taxon>
        <taxon>Hexapoda</taxon>
        <taxon>Insecta</taxon>
        <taxon>Pterygota</taxon>
        <taxon>Neoptera</taxon>
        <taxon>Endopterygota</taxon>
        <taxon>Lepidoptera</taxon>
        <taxon>Glossata</taxon>
        <taxon>Ditrysia</taxon>
        <taxon>Papilionoidea</taxon>
        <taxon>Nymphalidae</taxon>
        <taxon>Danainae</taxon>
        <taxon>Danaini</taxon>
        <taxon>Danaina</taxon>
        <taxon>Danaus</taxon>
        <taxon>Danaus</taxon>
    </lineage>
</organism>
<dbReference type="InParanoid" id="A0A212EMS6"/>
<dbReference type="eggNOG" id="ENOG502TAIZ">
    <property type="taxonomic scope" value="Eukaryota"/>
</dbReference>
<gene>
    <name evidence="1" type="ORF">KGM_205135</name>
</gene>
<evidence type="ECO:0000313" key="1">
    <source>
        <dbReference type="EMBL" id="OWR42794.1"/>
    </source>
</evidence>